<comment type="caution">
    <text evidence="3">The sequence shown here is derived from an EMBL/GenBank/DDBJ whole genome shotgun (WGS) entry which is preliminary data.</text>
</comment>
<evidence type="ECO:0000313" key="3">
    <source>
        <dbReference type="EMBL" id="OXA62849.1"/>
    </source>
</evidence>
<accession>A0A226EZ85</accession>
<dbReference type="PANTHER" id="PTHR47668">
    <property type="entry name" value="DIENELACTONE HYDROLASE FAMILY PROTEIN (AFU_ORTHOLOGUE AFUA_6G01940)"/>
    <property type="match status" value="1"/>
</dbReference>
<sequence>MKIIVFEIIFGIFLTILESWVASESTTTTPVSDKFLPDHPDLKESDKYSVPVAKGRQVQFENITVYESAYKNDTQIMLITIYDIFGFHPHVKFIADKLADQGVFVVIPDLFHGNPVPLENFPQPSFMERAQHLFSKNGSWVENKPDLLNVIKHYKTKYGIARVGMFGFCWGGKIAVLAASDEDFSDSLNAIGLVHPSRVTNEDAFDIRVPALLLPSKSEPDMLPFLKTLNDNIKGNKSDHHRYDAMQHGFAGARSDFSDIEIRTNVENVIYRLSTFFKQVLA</sequence>
<proteinExistence type="predicted"/>
<evidence type="ECO:0000313" key="4">
    <source>
        <dbReference type="Proteomes" id="UP000198287"/>
    </source>
</evidence>
<feature type="chain" id="PRO_5012782081" evidence="1">
    <location>
        <begin position="24"/>
        <end position="282"/>
    </location>
</feature>
<dbReference type="InterPro" id="IPR002925">
    <property type="entry name" value="Dienelactn_hydro"/>
</dbReference>
<dbReference type="Gene3D" id="3.40.50.1820">
    <property type="entry name" value="alpha/beta hydrolase"/>
    <property type="match status" value="1"/>
</dbReference>
<protein>
    <submittedName>
        <fullName evidence="3">Carboxymethylenebutenolidase</fullName>
    </submittedName>
</protein>
<dbReference type="Proteomes" id="UP000198287">
    <property type="component" value="Unassembled WGS sequence"/>
</dbReference>
<evidence type="ECO:0000259" key="2">
    <source>
        <dbReference type="Pfam" id="PF01738"/>
    </source>
</evidence>
<name>A0A226EZ85_FOLCA</name>
<dbReference type="EMBL" id="LNIX01000001">
    <property type="protein sequence ID" value="OXA62849.1"/>
    <property type="molecule type" value="Genomic_DNA"/>
</dbReference>
<dbReference type="InterPro" id="IPR029058">
    <property type="entry name" value="AB_hydrolase_fold"/>
</dbReference>
<feature type="domain" description="Dienelactone hydrolase" evidence="2">
    <location>
        <begin position="77"/>
        <end position="280"/>
    </location>
</feature>
<feature type="signal peptide" evidence="1">
    <location>
        <begin position="1"/>
        <end position="23"/>
    </location>
</feature>
<dbReference type="GO" id="GO:0016787">
    <property type="term" value="F:hydrolase activity"/>
    <property type="evidence" value="ECO:0007669"/>
    <property type="project" value="InterPro"/>
</dbReference>
<dbReference type="SUPFAM" id="SSF53474">
    <property type="entry name" value="alpha/beta-Hydrolases"/>
    <property type="match status" value="1"/>
</dbReference>
<dbReference type="AlphaFoldDB" id="A0A226EZ85"/>
<organism evidence="3 4">
    <name type="scientific">Folsomia candida</name>
    <name type="common">Springtail</name>
    <dbReference type="NCBI Taxonomy" id="158441"/>
    <lineage>
        <taxon>Eukaryota</taxon>
        <taxon>Metazoa</taxon>
        <taxon>Ecdysozoa</taxon>
        <taxon>Arthropoda</taxon>
        <taxon>Hexapoda</taxon>
        <taxon>Collembola</taxon>
        <taxon>Entomobryomorpha</taxon>
        <taxon>Isotomoidea</taxon>
        <taxon>Isotomidae</taxon>
        <taxon>Proisotominae</taxon>
        <taxon>Folsomia</taxon>
    </lineage>
</organism>
<dbReference type="PANTHER" id="PTHR47668:SF1">
    <property type="entry name" value="DIENELACTONE HYDROLASE DOMAIN-CONTAINING PROTEIN-RELATED"/>
    <property type="match status" value="1"/>
</dbReference>
<keyword evidence="4" id="KW-1185">Reference proteome</keyword>
<reference evidence="3 4" key="1">
    <citation type="submission" date="2015-12" db="EMBL/GenBank/DDBJ databases">
        <title>The genome of Folsomia candida.</title>
        <authorList>
            <person name="Faddeeva A."/>
            <person name="Derks M.F."/>
            <person name="Anvar Y."/>
            <person name="Smit S."/>
            <person name="Van Straalen N."/>
            <person name="Roelofs D."/>
        </authorList>
    </citation>
    <scope>NUCLEOTIDE SEQUENCE [LARGE SCALE GENOMIC DNA]</scope>
    <source>
        <strain evidence="3 4">VU population</strain>
        <tissue evidence="3">Whole body</tissue>
    </source>
</reference>
<keyword evidence="1" id="KW-0732">Signal</keyword>
<dbReference type="OrthoDB" id="17560at2759"/>
<gene>
    <name evidence="3" type="ORF">Fcan01_01994</name>
</gene>
<evidence type="ECO:0000256" key="1">
    <source>
        <dbReference type="SAM" id="SignalP"/>
    </source>
</evidence>
<dbReference type="OMA" id="FGFHPHV"/>
<dbReference type="Pfam" id="PF01738">
    <property type="entry name" value="DLH"/>
    <property type="match status" value="1"/>
</dbReference>